<keyword evidence="8" id="KW-1185">Reference proteome</keyword>
<keyword evidence="4 5" id="KW-0472">Membrane</keyword>
<dbReference type="GO" id="GO:0016020">
    <property type="term" value="C:membrane"/>
    <property type="evidence" value="ECO:0007669"/>
    <property type="project" value="UniProtKB-SubCell"/>
</dbReference>
<feature type="transmembrane region" description="Helical" evidence="5">
    <location>
        <begin position="110"/>
        <end position="127"/>
    </location>
</feature>
<evidence type="ECO:0000256" key="3">
    <source>
        <dbReference type="ARBA" id="ARBA00022989"/>
    </source>
</evidence>
<accession>D0LDJ0</accession>
<feature type="transmembrane region" description="Helical" evidence="5">
    <location>
        <begin position="299"/>
        <end position="320"/>
    </location>
</feature>
<dbReference type="EMBL" id="CP001802">
    <property type="protein sequence ID" value="ACY19810.1"/>
    <property type="molecule type" value="Genomic_DNA"/>
</dbReference>
<feature type="transmembrane region" description="Helical" evidence="5">
    <location>
        <begin position="12"/>
        <end position="32"/>
    </location>
</feature>
<evidence type="ECO:0000313" key="8">
    <source>
        <dbReference type="Proteomes" id="UP000001219"/>
    </source>
</evidence>
<sequence>MSSPTAPMIAWRWLPALTAAIAVIPAVVVAAGGDVQKGAALAVGIIPAVIAGVPRERRRRVIILIAGLVLGVPILVGATVAPWPVAAVATIFLLPVGATWLASRIDRPRLAMLLVVIAPALVGVGFSEDGFGSGLVLALLFVAGSVTTFVVAIVIPPAWIAETTPATGQSAAMPGLGYGILLGVIGVITSSVGFALHFDHVGWACAAALLVMRPDAGLQKWRTLGRFVSVSVGAVAAALLVELGAPPAAFAVAIGLAIVAAAGTRGSRWYILPTFTTFLVITMLSYSTDSAAGRVDERIGETLFGLAVAAVIGLGVPALLRRRPQQSPGLGGATDAPDDAP</sequence>
<feature type="transmembrane region" description="Helical" evidence="5">
    <location>
        <begin position="171"/>
        <end position="188"/>
    </location>
</feature>
<name>D0LDJ0_GORB4</name>
<dbReference type="STRING" id="526226.Gbro_0477"/>
<dbReference type="OrthoDB" id="3829429at2"/>
<evidence type="ECO:0000256" key="5">
    <source>
        <dbReference type="SAM" id="Phobius"/>
    </source>
</evidence>
<feature type="transmembrane region" description="Helical" evidence="5">
    <location>
        <begin position="38"/>
        <end position="54"/>
    </location>
</feature>
<dbReference type="KEGG" id="gbr:Gbro_0477"/>
<evidence type="ECO:0000259" key="6">
    <source>
        <dbReference type="Pfam" id="PF13515"/>
    </source>
</evidence>
<feature type="transmembrane region" description="Helical" evidence="5">
    <location>
        <begin position="247"/>
        <end position="263"/>
    </location>
</feature>
<protein>
    <recommendedName>
        <fullName evidence="6">Integral membrane bound transporter domain-containing protein</fullName>
    </recommendedName>
</protein>
<organism evidence="7 8">
    <name type="scientific">Gordonia bronchialis (strain ATCC 25592 / DSM 43247 / BCRC 13721 / JCM 3198 / KCTC 3076 / NBRC 16047 / NCTC 10667)</name>
    <name type="common">Rhodococcus bronchialis</name>
    <dbReference type="NCBI Taxonomy" id="526226"/>
    <lineage>
        <taxon>Bacteria</taxon>
        <taxon>Bacillati</taxon>
        <taxon>Actinomycetota</taxon>
        <taxon>Actinomycetes</taxon>
        <taxon>Mycobacteriales</taxon>
        <taxon>Gordoniaceae</taxon>
        <taxon>Gordonia</taxon>
    </lineage>
</organism>
<dbReference type="Proteomes" id="UP000001219">
    <property type="component" value="Chromosome"/>
</dbReference>
<feature type="domain" description="Integral membrane bound transporter" evidence="6">
    <location>
        <begin position="190"/>
        <end position="312"/>
    </location>
</feature>
<feature type="transmembrane region" description="Helical" evidence="5">
    <location>
        <begin position="133"/>
        <end position="159"/>
    </location>
</feature>
<evidence type="ECO:0000313" key="7">
    <source>
        <dbReference type="EMBL" id="ACY19810.1"/>
    </source>
</evidence>
<proteinExistence type="predicted"/>
<evidence type="ECO:0000256" key="1">
    <source>
        <dbReference type="ARBA" id="ARBA00004141"/>
    </source>
</evidence>
<feature type="transmembrane region" description="Helical" evidence="5">
    <location>
        <begin position="61"/>
        <end position="79"/>
    </location>
</feature>
<reference evidence="8" key="1">
    <citation type="submission" date="2009-10" db="EMBL/GenBank/DDBJ databases">
        <title>The complete chromosome of Gordonia bronchialis DSM 43247.</title>
        <authorList>
            <consortium name="US DOE Joint Genome Institute (JGI-PGF)"/>
            <person name="Lucas S."/>
            <person name="Copeland A."/>
            <person name="Lapidus A."/>
            <person name="Glavina del Rio T."/>
            <person name="Dalin E."/>
            <person name="Tice H."/>
            <person name="Bruce D."/>
            <person name="Goodwin L."/>
            <person name="Pitluck S."/>
            <person name="Kyrpides N."/>
            <person name="Mavromatis K."/>
            <person name="Ivanova N."/>
            <person name="Ovchinnikova G."/>
            <person name="Saunders E."/>
            <person name="Brettin T."/>
            <person name="Detter J.C."/>
            <person name="Han C."/>
            <person name="Larimer F."/>
            <person name="Land M."/>
            <person name="Hauser L."/>
            <person name="Markowitz V."/>
            <person name="Cheng J.-F."/>
            <person name="Hugenholtz P."/>
            <person name="Woyke T."/>
            <person name="Wu D."/>
            <person name="Jando M."/>
            <person name="Schneider S."/>
            <person name="Goeker M."/>
            <person name="Klenk H.-P."/>
            <person name="Eisen J.A."/>
        </authorList>
    </citation>
    <scope>NUCLEOTIDE SEQUENCE [LARGE SCALE GENOMIC DNA]</scope>
    <source>
        <strain evidence="8">ATCC 25592 / DSM 43247 / BCRC 13721 / JCM 3198 / KCTC 3076 / NBRC 16047 / NCTC 10667</strain>
    </source>
</reference>
<dbReference type="HOGENOM" id="CLU_813206_0_0_11"/>
<dbReference type="RefSeq" id="WP_012832399.1">
    <property type="nucleotide sequence ID" value="NC_013441.1"/>
</dbReference>
<keyword evidence="3 5" id="KW-1133">Transmembrane helix</keyword>
<dbReference type="eggNOG" id="ENOG5031162">
    <property type="taxonomic scope" value="Bacteria"/>
</dbReference>
<dbReference type="Pfam" id="PF13515">
    <property type="entry name" value="FUSC_2"/>
    <property type="match status" value="1"/>
</dbReference>
<gene>
    <name evidence="7" type="ordered locus">Gbro_0477</name>
</gene>
<dbReference type="InterPro" id="IPR049453">
    <property type="entry name" value="Memb_transporter_dom"/>
</dbReference>
<evidence type="ECO:0000256" key="4">
    <source>
        <dbReference type="ARBA" id="ARBA00023136"/>
    </source>
</evidence>
<keyword evidence="2 5" id="KW-0812">Transmembrane</keyword>
<reference evidence="7 8" key="2">
    <citation type="journal article" date="2010" name="Stand. Genomic Sci.">
        <title>Complete genome sequence of Gordonia bronchialis type strain (3410).</title>
        <authorList>
            <person name="Ivanova N."/>
            <person name="Sikorski J."/>
            <person name="Jando M."/>
            <person name="Lapidus A."/>
            <person name="Nolan M."/>
            <person name="Lucas S."/>
            <person name="Del Rio T.G."/>
            <person name="Tice H."/>
            <person name="Copeland A."/>
            <person name="Cheng J.F."/>
            <person name="Chen F."/>
            <person name="Bruce D."/>
            <person name="Goodwin L."/>
            <person name="Pitluck S."/>
            <person name="Mavromatis K."/>
            <person name="Ovchinnikova G."/>
            <person name="Pati A."/>
            <person name="Chen A."/>
            <person name="Palaniappan K."/>
            <person name="Land M."/>
            <person name="Hauser L."/>
            <person name="Chang Y.J."/>
            <person name="Jeffries C.D."/>
            <person name="Chain P."/>
            <person name="Saunders E."/>
            <person name="Han C."/>
            <person name="Detter J.C."/>
            <person name="Brettin T."/>
            <person name="Rohde M."/>
            <person name="Goker M."/>
            <person name="Bristow J."/>
            <person name="Eisen J.A."/>
            <person name="Markowitz V."/>
            <person name="Hugenholtz P."/>
            <person name="Klenk H.P."/>
            <person name="Kyrpides N.C."/>
        </authorList>
    </citation>
    <scope>NUCLEOTIDE SEQUENCE [LARGE SCALE GENOMIC DNA]</scope>
    <source>
        <strain evidence="8">ATCC 25592 / DSM 43247 / BCRC 13721 / JCM 3198 / KCTC 3076 / NBRC 16047 / NCTC 10667</strain>
    </source>
</reference>
<comment type="subcellular location">
    <subcellularLocation>
        <location evidence="1">Membrane</location>
        <topology evidence="1">Multi-pass membrane protein</topology>
    </subcellularLocation>
</comment>
<feature type="transmembrane region" description="Helical" evidence="5">
    <location>
        <begin position="270"/>
        <end position="287"/>
    </location>
</feature>
<evidence type="ECO:0000256" key="2">
    <source>
        <dbReference type="ARBA" id="ARBA00022692"/>
    </source>
</evidence>
<feature type="transmembrane region" description="Helical" evidence="5">
    <location>
        <begin position="85"/>
        <end position="103"/>
    </location>
</feature>
<dbReference type="AlphaFoldDB" id="D0LDJ0"/>